<comment type="caution">
    <text evidence="3">The sequence shown here is derived from an EMBL/GenBank/DDBJ whole genome shotgun (WGS) entry which is preliminary data.</text>
</comment>
<organism evidence="3 4">
    <name type="scientific">Discostella pseudostelligera</name>
    <dbReference type="NCBI Taxonomy" id="259834"/>
    <lineage>
        <taxon>Eukaryota</taxon>
        <taxon>Sar</taxon>
        <taxon>Stramenopiles</taxon>
        <taxon>Ochrophyta</taxon>
        <taxon>Bacillariophyta</taxon>
        <taxon>Coscinodiscophyceae</taxon>
        <taxon>Thalassiosirophycidae</taxon>
        <taxon>Stephanodiscales</taxon>
        <taxon>Stephanodiscaceae</taxon>
        <taxon>Discostella</taxon>
    </lineage>
</organism>
<feature type="compositionally biased region" description="Acidic residues" evidence="1">
    <location>
        <begin position="128"/>
        <end position="146"/>
    </location>
</feature>
<dbReference type="PANTHER" id="PTHR13275:SF4">
    <property type="entry name" value="VACUOLAR PROTEIN SORTING-ASSOCIATED PROTEIN 72 HOMOLOG"/>
    <property type="match status" value="1"/>
</dbReference>
<dbReference type="SMART" id="SM00993">
    <property type="entry name" value="YL1_C"/>
    <property type="match status" value="1"/>
</dbReference>
<feature type="compositionally biased region" description="Polar residues" evidence="1">
    <location>
        <begin position="702"/>
        <end position="737"/>
    </location>
</feature>
<feature type="compositionally biased region" description="Acidic residues" evidence="1">
    <location>
        <begin position="74"/>
        <end position="87"/>
    </location>
</feature>
<evidence type="ECO:0000256" key="1">
    <source>
        <dbReference type="SAM" id="MobiDB-lite"/>
    </source>
</evidence>
<feature type="compositionally biased region" description="Basic and acidic residues" evidence="1">
    <location>
        <begin position="416"/>
        <end position="427"/>
    </location>
</feature>
<protein>
    <recommendedName>
        <fullName evidence="2">Vps72/YL1 C-terminal domain-containing protein</fullName>
    </recommendedName>
</protein>
<feature type="domain" description="Vps72/YL1 C-terminal" evidence="2">
    <location>
        <begin position="539"/>
        <end position="568"/>
    </location>
</feature>
<feature type="compositionally biased region" description="Polar residues" evidence="1">
    <location>
        <begin position="832"/>
        <end position="847"/>
    </location>
</feature>
<accession>A0ABD3M3N1</accession>
<evidence type="ECO:0000313" key="3">
    <source>
        <dbReference type="EMBL" id="KAL3756651.1"/>
    </source>
</evidence>
<reference evidence="3 4" key="1">
    <citation type="submission" date="2024-10" db="EMBL/GenBank/DDBJ databases">
        <title>Updated reference genomes for cyclostephanoid diatoms.</title>
        <authorList>
            <person name="Roberts W.R."/>
            <person name="Alverson A.J."/>
        </authorList>
    </citation>
    <scope>NUCLEOTIDE SEQUENCE [LARGE SCALE GENOMIC DNA]</scope>
    <source>
        <strain evidence="3 4">AJA232-27</strain>
    </source>
</reference>
<feature type="region of interest" description="Disordered" evidence="1">
    <location>
        <begin position="584"/>
        <end position="613"/>
    </location>
</feature>
<keyword evidence="4" id="KW-1185">Reference proteome</keyword>
<feature type="region of interest" description="Disordered" evidence="1">
    <location>
        <begin position="831"/>
        <end position="872"/>
    </location>
</feature>
<feature type="compositionally biased region" description="Polar residues" evidence="1">
    <location>
        <begin position="325"/>
        <end position="336"/>
    </location>
</feature>
<name>A0ABD3M3N1_9STRA</name>
<feature type="region of interest" description="Disordered" evidence="1">
    <location>
        <begin position="244"/>
        <end position="382"/>
    </location>
</feature>
<feature type="compositionally biased region" description="Basic and acidic residues" evidence="1">
    <location>
        <begin position="863"/>
        <end position="872"/>
    </location>
</feature>
<feature type="compositionally biased region" description="Acidic residues" evidence="1">
    <location>
        <begin position="101"/>
        <end position="111"/>
    </location>
</feature>
<feature type="region of interest" description="Disordered" evidence="1">
    <location>
        <begin position="663"/>
        <end position="778"/>
    </location>
</feature>
<dbReference type="InterPro" id="IPR013272">
    <property type="entry name" value="Vps72/YL1_C"/>
</dbReference>
<dbReference type="AlphaFoldDB" id="A0ABD3M3N1"/>
<evidence type="ECO:0000313" key="4">
    <source>
        <dbReference type="Proteomes" id="UP001530293"/>
    </source>
</evidence>
<feature type="region of interest" description="Disordered" evidence="1">
    <location>
        <begin position="416"/>
        <end position="436"/>
    </location>
</feature>
<evidence type="ECO:0000259" key="2">
    <source>
        <dbReference type="SMART" id="SM00993"/>
    </source>
</evidence>
<feature type="compositionally biased region" description="Polar residues" evidence="1">
    <location>
        <begin position="502"/>
        <end position="513"/>
    </location>
</feature>
<feature type="compositionally biased region" description="Low complexity" evidence="1">
    <location>
        <begin position="355"/>
        <end position="374"/>
    </location>
</feature>
<feature type="compositionally biased region" description="Pro residues" evidence="1">
    <location>
        <begin position="666"/>
        <end position="675"/>
    </location>
</feature>
<gene>
    <name evidence="3" type="ORF">ACHAWU_002554</name>
</gene>
<feature type="region of interest" description="Disordered" evidence="1">
    <location>
        <begin position="463"/>
        <end position="543"/>
    </location>
</feature>
<feature type="compositionally biased region" description="Low complexity" evidence="1">
    <location>
        <begin position="88"/>
        <end position="100"/>
    </location>
</feature>
<dbReference type="Proteomes" id="UP001530293">
    <property type="component" value="Unassembled WGS sequence"/>
</dbReference>
<dbReference type="Pfam" id="PF08265">
    <property type="entry name" value="YL1_C"/>
    <property type="match status" value="1"/>
</dbReference>
<feature type="region of interest" description="Disordered" evidence="1">
    <location>
        <begin position="1"/>
        <end position="223"/>
    </location>
</feature>
<feature type="compositionally biased region" description="Low complexity" evidence="1">
    <location>
        <begin position="204"/>
        <end position="215"/>
    </location>
</feature>
<dbReference type="PANTHER" id="PTHR13275">
    <property type="entry name" value="YL-1 PROTEIN TRANSCRIPTION FACTOR-LIKE 1"/>
    <property type="match status" value="1"/>
</dbReference>
<sequence length="872" mass="93285">MTNSSSSSSSSSPKIKAAVLDRPRRSTAGQRLSSLVGKAQEEDETFWSHSIWNEKGGGFADNKRKKKRRRRNDDDGDGDDEDEEESESSSSEGEGSSNGNNDEDESDDDGEGSYRMSEDDSSMAQDQFDSDFDESESDDDEVTGEDGEARMGEEEYELLAEERRDAANLKRKKNQRFSLSAVPPLPSTAAAAGRQMGKKKGKKGASSSSSSKRGPMGTGLNEGLVLNWNAPQYPLPSRQSLGAGAMIGLPAPSTSTPSTSTTMPIPSTMTVPTLSQSSELPTMSIPPGATTVTQPISERPPLSSSDDAQQRNDGILAQPQPIHNLRTSSLPSSSAVVTAAPLKSASSVKPPSPTKRQQQKQLIITKQQQQQQSISERKQSQRRQYTQEELILEAVQCTETTNAKWLHARQRSKEEAATLEKSSEKSTKHSNTNHKLVSRFYSRRGCNNTLTFMDMDHLPEILVRGGGGHHPRRARASSFSSSNHTSIAGPIASPSSRPLVGATSTSLEANESMQQHPPSPPSSQQHRSPNNDTPERNHEKCIITGKIAKYRDPKSMLGYHDIEAYKELKRKLESGEIVPKINHAQNNATEKHSSAKGKGGTISSTTSQKRGGAKAKGAAVATINYFPFAENQPTMIATITSSPSSSSITKGIDSVKVMVTQMGLPVSPPSSPPQPASRSVEQPTNLSEDDRKQPPPELILSTEHNGNVESSATLTNNVPTSAPMNEVQATSRTTESAQPMILSANPLVDQTNTLGARDGSIDTIANDSENGNRHEDDGVKSIIVNVSNGSDSASDTVRIAEIGTTTTATTNINGGSGANGASGTREKILVPTTPSAPMISSNNNKSSDGAADKVIVPDVTTSNDKRTTIEAN</sequence>
<dbReference type="EMBL" id="JALLBG020000299">
    <property type="protein sequence ID" value="KAL3756651.1"/>
    <property type="molecule type" value="Genomic_DNA"/>
</dbReference>
<feature type="compositionally biased region" description="Low complexity" evidence="1">
    <location>
        <begin position="252"/>
        <end position="273"/>
    </location>
</feature>
<feature type="compositionally biased region" description="Polar residues" evidence="1">
    <location>
        <begin position="290"/>
        <end position="307"/>
    </location>
</feature>
<proteinExistence type="predicted"/>
<feature type="compositionally biased region" description="Low complexity" evidence="1">
    <location>
        <begin position="476"/>
        <end position="488"/>
    </location>
</feature>
<feature type="compositionally biased region" description="Low complexity" evidence="1">
    <location>
        <begin position="1"/>
        <end position="12"/>
    </location>
</feature>